<dbReference type="Pfam" id="PF03568">
    <property type="entry name" value="Separin_C"/>
    <property type="match status" value="2"/>
</dbReference>
<dbReference type="PROSITE" id="PS51700">
    <property type="entry name" value="SEPARIN"/>
    <property type="match status" value="1"/>
</dbReference>
<accession>A0A1J4KRW5</accession>
<dbReference type="InterPro" id="IPR030397">
    <property type="entry name" value="SEPARIN_core_dom"/>
</dbReference>
<reference evidence="6" key="1">
    <citation type="submission" date="2016-10" db="EMBL/GenBank/DDBJ databases">
        <authorList>
            <person name="Benchimol M."/>
            <person name="Almeida L.G."/>
            <person name="Vasconcelos A.T."/>
            <person name="Perreira-Neves A."/>
            <person name="Rosa I.A."/>
            <person name="Tasca T."/>
            <person name="Bogo M.R."/>
            <person name="de Souza W."/>
        </authorList>
    </citation>
    <scope>NUCLEOTIDE SEQUENCE [LARGE SCALE GENOMIC DNA]</scope>
    <source>
        <strain evidence="6">K</strain>
    </source>
</reference>
<keyword evidence="4" id="KW-0159">Chromosome partition</keyword>
<gene>
    <name evidence="6" type="ORF">TRFO_17785</name>
</gene>
<dbReference type="AlphaFoldDB" id="A0A1J4KRW5"/>
<dbReference type="Proteomes" id="UP000179807">
    <property type="component" value="Unassembled WGS sequence"/>
</dbReference>
<evidence type="ECO:0000256" key="2">
    <source>
        <dbReference type="ARBA" id="ARBA00012489"/>
    </source>
</evidence>
<dbReference type="GO" id="GO:0005634">
    <property type="term" value="C:nucleus"/>
    <property type="evidence" value="ECO:0007669"/>
    <property type="project" value="InterPro"/>
</dbReference>
<dbReference type="RefSeq" id="XP_068365542.1">
    <property type="nucleotide sequence ID" value="XM_068499787.1"/>
</dbReference>
<evidence type="ECO:0000313" key="7">
    <source>
        <dbReference type="Proteomes" id="UP000179807"/>
    </source>
</evidence>
<evidence type="ECO:0000256" key="1">
    <source>
        <dbReference type="ARBA" id="ARBA00000451"/>
    </source>
</evidence>
<dbReference type="GO" id="GO:0051307">
    <property type="term" value="P:meiotic chromosome separation"/>
    <property type="evidence" value="ECO:0007669"/>
    <property type="project" value="TreeGrafter"/>
</dbReference>
<proteinExistence type="predicted"/>
<dbReference type="PANTHER" id="PTHR12792:SF0">
    <property type="entry name" value="SEPARIN"/>
    <property type="match status" value="1"/>
</dbReference>
<comment type="catalytic activity">
    <reaction evidence="1">
        <text>All bonds known to be hydrolyzed by this endopeptidase have arginine in P1 and an acidic residue in P4. P6 is often occupied by an acidic residue or by a hydroxy-amino-acid residue, the phosphorylation of which enhances cleavage.</text>
        <dbReference type="EC" id="3.4.22.49"/>
    </reaction>
</comment>
<keyword evidence="7" id="KW-1185">Reference proteome</keyword>
<evidence type="ECO:0000256" key="3">
    <source>
        <dbReference type="ARBA" id="ARBA00022801"/>
    </source>
</evidence>
<dbReference type="VEuPathDB" id="TrichDB:TRFO_17785"/>
<dbReference type="GO" id="GO:0072686">
    <property type="term" value="C:mitotic spindle"/>
    <property type="evidence" value="ECO:0007669"/>
    <property type="project" value="TreeGrafter"/>
</dbReference>
<dbReference type="PANTHER" id="PTHR12792">
    <property type="entry name" value="EXTRA SPINDLE POLES 1-RELATED"/>
    <property type="match status" value="1"/>
</dbReference>
<dbReference type="InterPro" id="IPR005314">
    <property type="entry name" value="Peptidase_C50"/>
</dbReference>
<evidence type="ECO:0000259" key="5">
    <source>
        <dbReference type="PROSITE" id="PS51700"/>
    </source>
</evidence>
<evidence type="ECO:0000256" key="4">
    <source>
        <dbReference type="ARBA" id="ARBA00022829"/>
    </source>
</evidence>
<comment type="caution">
    <text evidence="6">The sequence shown here is derived from an EMBL/GenBank/DDBJ whole genome shotgun (WGS) entry which is preliminary data.</text>
</comment>
<dbReference type="GO" id="GO:0005737">
    <property type="term" value="C:cytoplasm"/>
    <property type="evidence" value="ECO:0007669"/>
    <property type="project" value="TreeGrafter"/>
</dbReference>
<protein>
    <recommendedName>
        <fullName evidence="2">separase</fullName>
        <ecNumber evidence="2">3.4.22.49</ecNumber>
    </recommendedName>
</protein>
<dbReference type="EC" id="3.4.22.49" evidence="2"/>
<evidence type="ECO:0000313" key="6">
    <source>
        <dbReference type="EMBL" id="OHT12406.1"/>
    </source>
</evidence>
<sequence length="941" mass="108162">MDELESLIQIAISQKGNAKSFVQAADRIRRVVTPNKSYPGILSEIQPNILQLIIDILVQFNQIIFQKVHMFQQQHISRAIDSLDIAAVASVVKFTFTKSEQDLDDALTMISDSIMFCKQYYQQNIQFPAPAIFNLASYLFKLKAYKYSVQMFEYVIEISTDPKILEKSHKLRCQCLIALQQTENHSFIESLYQAADPENLFVTWVTLLPSTNPVFVTNVLTKIFDKSHPMNMTPILPYFALHGDFEMVSKFSDYKDFFPNIIPPRNVDLLNHPKLNEMFMKCYQAFQNASFYECALNTIKLLKQFPQEKLKPQSMLALFFMYYWIVFSYDAIAKPEAGLFYAKEMRKLFIDFPFTVGFALFLEMKCKIHSNKLDRLREPPQIPFKSVYNWSSINVLFEAIRESFDGDCNCIDLFYSIFDNSPNENILVQREAFHYTIRALKEYECSYDIHFFKEFCFTANETAALYIYYRAIELVQSIGIDFNKVWSFTHPTPVPNEIIQMLDDAETKAHGFSSITRKIRQLKALLIGTSNPVKAAELIATSLSLSLDKFLAAKSPHQRFKLQFPILSIAYVKIIGFESCLLIGGFYPDASPIAVRIETHDDVDNFLDTLNEIQDESTAVPQSLPSKEWWKTKFHLDQKLQNIIHDFEINVLGIWKGLLTPYKYNPSLKPLNSALITYLQSLPKNQILAEKKLLEQMIGESLDVNHYRKSGKRPLSLILGKFIHQIPWESFPFVVENKISITRLPSMRLVAIQSSKQIPLNVNSRSAFYILNPKGDLVNTEQTFKPYFHKLSWNGLIRGHLDSRQFENQLQEKDLFVYCGHGSGNEFYNYSSLVEDKKECKSSMLLMGCSSGKLYDNGEMDPNGVPYSCVSAGSGAVVANLWNVTDRDIDRFLMCLLDQTTRGKPTDLEDAIYESRNSCKLRYLTGAAPVVYGFPTLFRTC</sequence>
<organism evidence="6 7">
    <name type="scientific">Tritrichomonas foetus</name>
    <dbReference type="NCBI Taxonomy" id="1144522"/>
    <lineage>
        <taxon>Eukaryota</taxon>
        <taxon>Metamonada</taxon>
        <taxon>Parabasalia</taxon>
        <taxon>Tritrichomonadida</taxon>
        <taxon>Tritrichomonadidae</taxon>
        <taxon>Tritrichomonas</taxon>
    </lineage>
</organism>
<dbReference type="OrthoDB" id="10255632at2759"/>
<dbReference type="EMBL" id="MLAK01000564">
    <property type="protein sequence ID" value="OHT12406.1"/>
    <property type="molecule type" value="Genomic_DNA"/>
</dbReference>
<dbReference type="GO" id="GO:0004197">
    <property type="term" value="F:cysteine-type endopeptidase activity"/>
    <property type="evidence" value="ECO:0007669"/>
    <property type="project" value="InterPro"/>
</dbReference>
<keyword evidence="3" id="KW-0378">Hydrolase</keyword>
<dbReference type="GeneID" id="94834491"/>
<name>A0A1J4KRW5_9EUKA</name>
<feature type="domain" description="Peptidase C50" evidence="5">
    <location>
        <begin position="764"/>
        <end position="860"/>
    </location>
</feature>
<dbReference type="GO" id="GO:0006508">
    <property type="term" value="P:proteolysis"/>
    <property type="evidence" value="ECO:0007669"/>
    <property type="project" value="InterPro"/>
</dbReference>